<feature type="compositionally biased region" description="Polar residues" evidence="7">
    <location>
        <begin position="40"/>
        <end position="50"/>
    </location>
</feature>
<dbReference type="InParanoid" id="A0A1Y2FYU2"/>
<dbReference type="CDD" id="cd00202">
    <property type="entry name" value="ZnF_GATA"/>
    <property type="match status" value="1"/>
</dbReference>
<dbReference type="PROSITE" id="PS50114">
    <property type="entry name" value="GATA_ZN_FINGER_2"/>
    <property type="match status" value="1"/>
</dbReference>
<dbReference type="SUPFAM" id="SSF57716">
    <property type="entry name" value="Glucocorticoid receptor-like (DNA-binding domain)"/>
    <property type="match status" value="1"/>
</dbReference>
<accession>A0A1Y2FYU2</accession>
<dbReference type="STRING" id="106004.A0A1Y2FYU2"/>
<dbReference type="InterPro" id="IPR000679">
    <property type="entry name" value="Znf_GATA"/>
</dbReference>
<evidence type="ECO:0000256" key="1">
    <source>
        <dbReference type="ARBA" id="ARBA00004123"/>
    </source>
</evidence>
<gene>
    <name evidence="9" type="ORF">BCR35DRAFT_262317</name>
</gene>
<evidence type="ECO:0000256" key="2">
    <source>
        <dbReference type="ARBA" id="ARBA00022723"/>
    </source>
</evidence>
<dbReference type="AlphaFoldDB" id="A0A1Y2FYU2"/>
<keyword evidence="2" id="KW-0479">Metal-binding</keyword>
<dbReference type="PRINTS" id="PR00619">
    <property type="entry name" value="GATAZNFINGER"/>
</dbReference>
<dbReference type="GO" id="GO:0008270">
    <property type="term" value="F:zinc ion binding"/>
    <property type="evidence" value="ECO:0007669"/>
    <property type="project" value="UniProtKB-KW"/>
</dbReference>
<proteinExistence type="predicted"/>
<dbReference type="Pfam" id="PF00320">
    <property type="entry name" value="GATA"/>
    <property type="match status" value="1"/>
</dbReference>
<dbReference type="PANTHER" id="PTHR10071:SF281">
    <property type="entry name" value="BOX A-BINDING FACTOR-RELATED"/>
    <property type="match status" value="1"/>
</dbReference>
<dbReference type="PROSITE" id="PS00344">
    <property type="entry name" value="GATA_ZN_FINGER_1"/>
    <property type="match status" value="1"/>
</dbReference>
<dbReference type="InterPro" id="IPR013088">
    <property type="entry name" value="Znf_NHR/GATA"/>
</dbReference>
<evidence type="ECO:0000256" key="6">
    <source>
        <dbReference type="PROSITE-ProRule" id="PRU00094"/>
    </source>
</evidence>
<name>A0A1Y2FYU2_9BASI</name>
<dbReference type="Gene3D" id="3.30.50.10">
    <property type="entry name" value="Erythroid Transcription Factor GATA-1, subunit A"/>
    <property type="match status" value="1"/>
</dbReference>
<organism evidence="9 10">
    <name type="scientific">Leucosporidium creatinivorum</name>
    <dbReference type="NCBI Taxonomy" id="106004"/>
    <lineage>
        <taxon>Eukaryota</taxon>
        <taxon>Fungi</taxon>
        <taxon>Dikarya</taxon>
        <taxon>Basidiomycota</taxon>
        <taxon>Pucciniomycotina</taxon>
        <taxon>Microbotryomycetes</taxon>
        <taxon>Leucosporidiales</taxon>
        <taxon>Leucosporidium</taxon>
    </lineage>
</organism>
<keyword evidence="10" id="KW-1185">Reference proteome</keyword>
<dbReference type="GO" id="GO:0000122">
    <property type="term" value="P:negative regulation of transcription by RNA polymerase II"/>
    <property type="evidence" value="ECO:0007669"/>
    <property type="project" value="TreeGrafter"/>
</dbReference>
<dbReference type="OrthoDB" id="515401at2759"/>
<evidence type="ECO:0000313" key="9">
    <source>
        <dbReference type="EMBL" id="ORY89275.1"/>
    </source>
</evidence>
<dbReference type="EMBL" id="MCGR01000006">
    <property type="protein sequence ID" value="ORY89275.1"/>
    <property type="molecule type" value="Genomic_DNA"/>
</dbReference>
<reference evidence="9 10" key="1">
    <citation type="submission" date="2016-07" db="EMBL/GenBank/DDBJ databases">
        <title>Pervasive Adenine N6-methylation of Active Genes in Fungi.</title>
        <authorList>
            <consortium name="DOE Joint Genome Institute"/>
            <person name="Mondo S.J."/>
            <person name="Dannebaum R.O."/>
            <person name="Kuo R.C."/>
            <person name="Labutti K."/>
            <person name="Haridas S."/>
            <person name="Kuo A."/>
            <person name="Salamov A."/>
            <person name="Ahrendt S.R."/>
            <person name="Lipzen A."/>
            <person name="Sullivan W."/>
            <person name="Andreopoulos W.B."/>
            <person name="Clum A."/>
            <person name="Lindquist E."/>
            <person name="Daum C."/>
            <person name="Ramamoorthy G.K."/>
            <person name="Gryganskyi A."/>
            <person name="Culley D."/>
            <person name="Magnuson J.K."/>
            <person name="James T.Y."/>
            <person name="O'Malley M.A."/>
            <person name="Stajich J.E."/>
            <person name="Spatafora J.W."/>
            <person name="Visel A."/>
            <person name="Grigoriev I.V."/>
        </authorList>
    </citation>
    <scope>NUCLEOTIDE SEQUENCE [LARGE SCALE GENOMIC DNA]</scope>
    <source>
        <strain evidence="9 10">62-1032</strain>
    </source>
</reference>
<evidence type="ECO:0000256" key="4">
    <source>
        <dbReference type="ARBA" id="ARBA00022833"/>
    </source>
</evidence>
<dbReference type="GO" id="GO:0045944">
    <property type="term" value="P:positive regulation of transcription by RNA polymerase II"/>
    <property type="evidence" value="ECO:0007669"/>
    <property type="project" value="TreeGrafter"/>
</dbReference>
<dbReference type="GO" id="GO:0000978">
    <property type="term" value="F:RNA polymerase II cis-regulatory region sequence-specific DNA binding"/>
    <property type="evidence" value="ECO:0007669"/>
    <property type="project" value="TreeGrafter"/>
</dbReference>
<dbReference type="GO" id="GO:0005634">
    <property type="term" value="C:nucleus"/>
    <property type="evidence" value="ECO:0007669"/>
    <property type="project" value="UniProtKB-SubCell"/>
</dbReference>
<protein>
    <recommendedName>
        <fullName evidence="8">GATA-type domain-containing protein</fullName>
    </recommendedName>
</protein>
<feature type="region of interest" description="Disordered" evidence="7">
    <location>
        <begin position="1"/>
        <end position="55"/>
    </location>
</feature>
<keyword evidence="3 6" id="KW-0863">Zinc-finger</keyword>
<evidence type="ECO:0000313" key="10">
    <source>
        <dbReference type="Proteomes" id="UP000193467"/>
    </source>
</evidence>
<feature type="domain" description="GATA-type" evidence="8">
    <location>
        <begin position="35"/>
        <end position="88"/>
    </location>
</feature>
<sequence length="99" mass="10737">MPATVPEGKVPDEDGNAAPTPAPTKVPKSKESPSDDNPTRCLNCSTTNTPLWRRDADGRPLCNACGLFRNLHGVDRPANLNTGVIKVRRPALFPRSSFR</sequence>
<keyword evidence="4" id="KW-0862">Zinc</keyword>
<dbReference type="PANTHER" id="PTHR10071">
    <property type="entry name" value="TRANSCRIPTION FACTOR GATA FAMILY MEMBER"/>
    <property type="match status" value="1"/>
</dbReference>
<evidence type="ECO:0000256" key="3">
    <source>
        <dbReference type="ARBA" id="ARBA00022771"/>
    </source>
</evidence>
<evidence type="ECO:0000256" key="7">
    <source>
        <dbReference type="SAM" id="MobiDB-lite"/>
    </source>
</evidence>
<dbReference type="Proteomes" id="UP000193467">
    <property type="component" value="Unassembled WGS sequence"/>
</dbReference>
<comment type="subcellular location">
    <subcellularLocation>
        <location evidence="1">Nucleus</location>
    </subcellularLocation>
</comment>
<dbReference type="InterPro" id="IPR039355">
    <property type="entry name" value="Transcription_factor_GATA"/>
</dbReference>
<evidence type="ECO:0000259" key="8">
    <source>
        <dbReference type="PROSITE" id="PS50114"/>
    </source>
</evidence>
<keyword evidence="5" id="KW-0539">Nucleus</keyword>
<comment type="caution">
    <text evidence="9">The sequence shown here is derived from an EMBL/GenBank/DDBJ whole genome shotgun (WGS) entry which is preliminary data.</text>
</comment>
<dbReference type="GO" id="GO:0000981">
    <property type="term" value="F:DNA-binding transcription factor activity, RNA polymerase II-specific"/>
    <property type="evidence" value="ECO:0007669"/>
    <property type="project" value="TreeGrafter"/>
</dbReference>
<dbReference type="SMART" id="SM00401">
    <property type="entry name" value="ZnF_GATA"/>
    <property type="match status" value="1"/>
</dbReference>
<evidence type="ECO:0000256" key="5">
    <source>
        <dbReference type="ARBA" id="ARBA00023242"/>
    </source>
</evidence>